<evidence type="ECO:0000256" key="3">
    <source>
        <dbReference type="ARBA" id="ARBA00022571"/>
    </source>
</evidence>
<name>A0ABS4TX13_9PSEU</name>
<sequence length="509" mass="53965">MTRTDSPARTAGTGRLSRSLSGRAHRVVFGVNADAAIDLELPYITVIDEAHLIMLTERQLVDTGAAARLLTEIHELRVTGFAPLRGRPAPRGVYLLYEDHLIDRLGMRVGGVLHTGRSRNDLKATMHHMRLRELVIGALHGLLRLQALLLSRARRFRTVVMPAYSQFQPATPASYGYYLLGVGESLGQDILGLWQACEGLGQCPLGAASGGGTDVAIDPARTAALLGFTTPVSHAGYAVASRDTAVRLLSACVLASLTLSRLCTDLQLWSTHEFGLVGFPDSLVGSSSAMPQKRNPFLLEHIKGGAGALIGAWTAAVANIKNVPFGNSVEVSTEAVASIWPAIDRFTGMTELAVSVVAGAQPCQDAMLRGADEGFTVATAVANRLVAQGVPFRIAHRVTGRLVTELISEGVHKPSTVDICATGQRLGDLLRSEGVATPVDLTGADLDPVAVLAATDFGGGPGPRSFAAAHDRLAAAWRSHTREVAAWSDRLATAETERNEAVRQLGGYT</sequence>
<dbReference type="RefSeq" id="WP_209645515.1">
    <property type="nucleotide sequence ID" value="NZ_JAGINW010000001.1"/>
</dbReference>
<protein>
    <recommendedName>
        <fullName evidence="2">argininosuccinate lyase</fullName>
        <ecNumber evidence="2">4.3.2.1</ecNumber>
    </recommendedName>
</protein>
<dbReference type="Gene3D" id="1.20.200.10">
    <property type="entry name" value="Fumarase/aspartase (Central domain)"/>
    <property type="match status" value="1"/>
</dbReference>
<dbReference type="PRINTS" id="PR00149">
    <property type="entry name" value="FUMRATELYASE"/>
</dbReference>
<dbReference type="GO" id="GO:0004056">
    <property type="term" value="F:argininosuccinate lyase activity"/>
    <property type="evidence" value="ECO:0007669"/>
    <property type="project" value="UniProtKB-EC"/>
</dbReference>
<dbReference type="Proteomes" id="UP001519332">
    <property type="component" value="Unassembled WGS sequence"/>
</dbReference>
<dbReference type="PANTHER" id="PTHR43814">
    <property type="entry name" value="ARGININOSUCCINATE LYASE"/>
    <property type="match status" value="1"/>
</dbReference>
<gene>
    <name evidence="8" type="ORF">JOF56_008923</name>
</gene>
<proteinExistence type="predicted"/>
<evidence type="ECO:0000259" key="6">
    <source>
        <dbReference type="Pfam" id="PF00206"/>
    </source>
</evidence>
<comment type="pathway">
    <text evidence="1">Amino-acid biosynthesis; L-arginine biosynthesis; L-arginine from L-ornithine and carbamoyl phosphate: step 3/3.</text>
</comment>
<dbReference type="CDD" id="cd01359">
    <property type="entry name" value="Argininosuccinate_lyase"/>
    <property type="match status" value="1"/>
</dbReference>
<dbReference type="InterPro" id="IPR000362">
    <property type="entry name" value="Fumarate_lyase_fam"/>
</dbReference>
<dbReference type="InterPro" id="IPR024083">
    <property type="entry name" value="Fumarase/histidase_N"/>
</dbReference>
<dbReference type="InterPro" id="IPR008948">
    <property type="entry name" value="L-Aspartase-like"/>
</dbReference>
<dbReference type="InterPro" id="IPR009049">
    <property type="entry name" value="Argininosuccinate_lyase"/>
</dbReference>
<accession>A0ABS4TX13</accession>
<keyword evidence="3" id="KW-0055">Arginine biosynthesis</keyword>
<evidence type="ECO:0000313" key="9">
    <source>
        <dbReference type="Proteomes" id="UP001519332"/>
    </source>
</evidence>
<evidence type="ECO:0000256" key="1">
    <source>
        <dbReference type="ARBA" id="ARBA00004941"/>
    </source>
</evidence>
<dbReference type="PANTHER" id="PTHR43814:SF1">
    <property type="entry name" value="ARGININOSUCCINATE LYASE"/>
    <property type="match status" value="1"/>
</dbReference>
<organism evidence="8 9">
    <name type="scientific">Kibdelosporangium banguiense</name>
    <dbReference type="NCBI Taxonomy" id="1365924"/>
    <lineage>
        <taxon>Bacteria</taxon>
        <taxon>Bacillati</taxon>
        <taxon>Actinomycetota</taxon>
        <taxon>Actinomycetes</taxon>
        <taxon>Pseudonocardiales</taxon>
        <taxon>Pseudonocardiaceae</taxon>
        <taxon>Kibdelosporangium</taxon>
    </lineage>
</organism>
<evidence type="ECO:0000256" key="5">
    <source>
        <dbReference type="ARBA" id="ARBA00023239"/>
    </source>
</evidence>
<dbReference type="Gene3D" id="1.10.40.30">
    <property type="entry name" value="Fumarase/aspartase (C-terminal domain)"/>
    <property type="match status" value="1"/>
</dbReference>
<dbReference type="Gene3D" id="1.10.275.10">
    <property type="entry name" value="Fumarase/aspartase (N-terminal domain)"/>
    <property type="match status" value="1"/>
</dbReference>
<evidence type="ECO:0000256" key="2">
    <source>
        <dbReference type="ARBA" id="ARBA00012338"/>
    </source>
</evidence>
<feature type="domain" description="Fumarate lyase N-terminal" evidence="6">
    <location>
        <begin position="108"/>
        <end position="311"/>
    </location>
</feature>
<dbReference type="SUPFAM" id="SSF48557">
    <property type="entry name" value="L-aspartase-like"/>
    <property type="match status" value="1"/>
</dbReference>
<dbReference type="EC" id="4.3.2.1" evidence="2"/>
<keyword evidence="4" id="KW-0028">Amino-acid biosynthesis</keyword>
<reference evidence="8 9" key="1">
    <citation type="submission" date="2021-03" db="EMBL/GenBank/DDBJ databases">
        <title>Sequencing the genomes of 1000 actinobacteria strains.</title>
        <authorList>
            <person name="Klenk H.-P."/>
        </authorList>
    </citation>
    <scope>NUCLEOTIDE SEQUENCE [LARGE SCALE GENOMIC DNA]</scope>
    <source>
        <strain evidence="8 9">DSM 46670</strain>
    </source>
</reference>
<dbReference type="InterPro" id="IPR022761">
    <property type="entry name" value="Fumarate_lyase_N"/>
</dbReference>
<dbReference type="PRINTS" id="PR00145">
    <property type="entry name" value="ARGSUCLYASE"/>
</dbReference>
<dbReference type="EMBL" id="JAGINW010000001">
    <property type="protein sequence ID" value="MBP2328538.1"/>
    <property type="molecule type" value="Genomic_DNA"/>
</dbReference>
<evidence type="ECO:0000259" key="7">
    <source>
        <dbReference type="Pfam" id="PF14698"/>
    </source>
</evidence>
<keyword evidence="5 8" id="KW-0456">Lyase</keyword>
<feature type="domain" description="Argininosuccinate lyase C-terminal" evidence="7">
    <location>
        <begin position="375"/>
        <end position="411"/>
    </location>
</feature>
<evidence type="ECO:0000313" key="8">
    <source>
        <dbReference type="EMBL" id="MBP2328538.1"/>
    </source>
</evidence>
<keyword evidence="9" id="KW-1185">Reference proteome</keyword>
<evidence type="ECO:0000256" key="4">
    <source>
        <dbReference type="ARBA" id="ARBA00022605"/>
    </source>
</evidence>
<dbReference type="Pfam" id="PF00206">
    <property type="entry name" value="Lyase_1"/>
    <property type="match status" value="1"/>
</dbReference>
<dbReference type="Pfam" id="PF14698">
    <property type="entry name" value="ASL_C2"/>
    <property type="match status" value="1"/>
</dbReference>
<dbReference type="InterPro" id="IPR029419">
    <property type="entry name" value="Arg_succ_lyase_C"/>
</dbReference>
<comment type="caution">
    <text evidence="8">The sequence shown here is derived from an EMBL/GenBank/DDBJ whole genome shotgun (WGS) entry which is preliminary data.</text>
</comment>